<dbReference type="GO" id="GO:0009664">
    <property type="term" value="P:plant-type cell wall organization"/>
    <property type="evidence" value="ECO:0007669"/>
    <property type="project" value="InterPro"/>
</dbReference>
<proteinExistence type="inferred from homology"/>
<evidence type="ECO:0000256" key="3">
    <source>
        <dbReference type="ARBA" id="ARBA00022525"/>
    </source>
</evidence>
<dbReference type="InterPro" id="IPR007118">
    <property type="entry name" value="Expan_Lol_pI"/>
</dbReference>
<dbReference type="SMART" id="SM00837">
    <property type="entry name" value="DPBB_1"/>
    <property type="match status" value="1"/>
</dbReference>
<keyword evidence="6 7" id="KW-0961">Cell wall biogenesis/degradation</keyword>
<dbReference type="SUPFAM" id="SSF49590">
    <property type="entry name" value="PHL pollen allergen"/>
    <property type="match status" value="1"/>
</dbReference>
<evidence type="ECO:0000256" key="4">
    <source>
        <dbReference type="ARBA" id="ARBA00022729"/>
    </source>
</evidence>
<dbReference type="AlphaFoldDB" id="A0A199UAE8"/>
<dbReference type="InterPro" id="IPR007112">
    <property type="entry name" value="Expansin/allergen_DPBB_dom"/>
</dbReference>
<keyword evidence="5" id="KW-0472">Membrane</keyword>
<keyword evidence="4 7" id="KW-0732">Signal</keyword>
<sequence>MASPLGALSAMLLLLVVALAKNCEATAMHSAIHAVRRHGHKLKPIKINKPKFKPGLWRKAHATFYEGGTGSFGGACNYKDVVQQGYNLNTVALSDVLFKKGKTCGACYEIQCVNSPKWCKKGSLFVTATNQCPSNPSLPSDNGGWCNSPREHFDIAKPVFNKIADYTAGIVPIQYRRVPCQKKGGIRFTIMGNPWFNQVIVWNVGGAGDVVSVQVKGNDNVKWTKLQRDWGATWKTSTHLVGESLTFRVTTSDGRESTSWHVAPKNWQFGQTYEGKNFK</sequence>
<dbReference type="PRINTS" id="PR01225">
    <property type="entry name" value="EXPANSNFAMLY"/>
</dbReference>
<comment type="function">
    <text evidence="7">Causes loosening and extension of plant cell walls by disrupting non-covalent bonding between cellulose microfibrils and matrix glucans. No enzymatic activity has been found.</text>
</comment>
<gene>
    <name evidence="10" type="ORF">MANES_S069200</name>
</gene>
<dbReference type="InterPro" id="IPR009009">
    <property type="entry name" value="RlpA-like_DPBB"/>
</dbReference>
<evidence type="ECO:0000313" key="10">
    <source>
        <dbReference type="EMBL" id="OAY21649.1"/>
    </source>
</evidence>
<dbReference type="SUPFAM" id="SSF50685">
    <property type="entry name" value="Barwin-like endoglucanases"/>
    <property type="match status" value="1"/>
</dbReference>
<organism evidence="10">
    <name type="scientific">Manihot esculenta</name>
    <name type="common">Cassava</name>
    <name type="synonym">Jatropha manihot</name>
    <dbReference type="NCBI Taxonomy" id="3983"/>
    <lineage>
        <taxon>Eukaryota</taxon>
        <taxon>Viridiplantae</taxon>
        <taxon>Streptophyta</taxon>
        <taxon>Embryophyta</taxon>
        <taxon>Tracheophyta</taxon>
        <taxon>Spermatophyta</taxon>
        <taxon>Magnoliopsida</taxon>
        <taxon>eudicotyledons</taxon>
        <taxon>Gunneridae</taxon>
        <taxon>Pentapetalae</taxon>
        <taxon>rosids</taxon>
        <taxon>fabids</taxon>
        <taxon>Malpighiales</taxon>
        <taxon>Euphorbiaceae</taxon>
        <taxon>Crotonoideae</taxon>
        <taxon>Manihoteae</taxon>
        <taxon>Manihot</taxon>
    </lineage>
</organism>
<evidence type="ECO:0000256" key="6">
    <source>
        <dbReference type="ARBA" id="ARBA00023316"/>
    </source>
</evidence>
<evidence type="ECO:0000256" key="1">
    <source>
        <dbReference type="ARBA" id="ARBA00005392"/>
    </source>
</evidence>
<feature type="domain" description="Expansin-like EG45" evidence="8">
    <location>
        <begin position="73"/>
        <end position="185"/>
    </location>
</feature>
<dbReference type="PROSITE" id="PS50843">
    <property type="entry name" value="EXPANSIN_CBD"/>
    <property type="match status" value="1"/>
</dbReference>
<feature type="domain" description="Expansin-like CBD" evidence="9">
    <location>
        <begin position="195"/>
        <end position="275"/>
    </location>
</feature>
<evidence type="ECO:0000259" key="8">
    <source>
        <dbReference type="PROSITE" id="PS50842"/>
    </source>
</evidence>
<dbReference type="InterPro" id="IPR002963">
    <property type="entry name" value="Expansin"/>
</dbReference>
<dbReference type="PANTHER" id="PTHR31867">
    <property type="entry name" value="EXPANSIN-A15"/>
    <property type="match status" value="1"/>
</dbReference>
<dbReference type="Gene3D" id="2.60.40.760">
    <property type="entry name" value="Expansin, cellulose-binding-like domain"/>
    <property type="match status" value="1"/>
</dbReference>
<comment type="similarity">
    <text evidence="1 7">Belongs to the expansin family. Expansin A subfamily.</text>
</comment>
<dbReference type="GO" id="GO:0016020">
    <property type="term" value="C:membrane"/>
    <property type="evidence" value="ECO:0007669"/>
    <property type="project" value="UniProtKB-SubCell"/>
</dbReference>
<dbReference type="EMBL" id="KV450716">
    <property type="protein sequence ID" value="OAY21649.1"/>
    <property type="molecule type" value="Genomic_DNA"/>
</dbReference>
<evidence type="ECO:0000256" key="5">
    <source>
        <dbReference type="ARBA" id="ARBA00023136"/>
    </source>
</evidence>
<dbReference type="InterPro" id="IPR007117">
    <property type="entry name" value="Expansin_CBD"/>
</dbReference>
<dbReference type="GO" id="GO:0005576">
    <property type="term" value="C:extracellular region"/>
    <property type="evidence" value="ECO:0007669"/>
    <property type="project" value="InterPro"/>
</dbReference>
<feature type="signal peptide" evidence="7">
    <location>
        <begin position="1"/>
        <end position="20"/>
    </location>
</feature>
<keyword evidence="2 7" id="KW-0134">Cell wall</keyword>
<name>A0A199UAE8_MANES</name>
<protein>
    <recommendedName>
        <fullName evidence="7">Expansin</fullName>
    </recommendedName>
</protein>
<evidence type="ECO:0000256" key="7">
    <source>
        <dbReference type="RuleBase" id="RU365023"/>
    </source>
</evidence>
<dbReference type="Pfam" id="PF01357">
    <property type="entry name" value="Expansin_C"/>
    <property type="match status" value="1"/>
</dbReference>
<comment type="subcellular location">
    <subcellularLocation>
        <location evidence="7">Secreted</location>
        <location evidence="7">Cell wall</location>
    </subcellularLocation>
    <subcellularLocation>
        <location evidence="7">Membrane</location>
        <topology evidence="7">Peripheral membrane protein</topology>
    </subcellularLocation>
</comment>
<dbReference type="GO" id="GO:0009653">
    <property type="term" value="P:anatomical structure morphogenesis"/>
    <property type="evidence" value="ECO:0007669"/>
    <property type="project" value="UniProtKB-ARBA"/>
</dbReference>
<dbReference type="InterPro" id="IPR036908">
    <property type="entry name" value="RlpA-like_sf"/>
</dbReference>
<dbReference type="CDD" id="cd22274">
    <property type="entry name" value="DPBB_EXPA_N"/>
    <property type="match status" value="1"/>
</dbReference>
<dbReference type="PRINTS" id="PR01226">
    <property type="entry name" value="EXPANSIN"/>
</dbReference>
<keyword evidence="3 7" id="KW-0964">Secreted</keyword>
<dbReference type="Gene3D" id="2.40.40.10">
    <property type="entry name" value="RlpA-like domain"/>
    <property type="match status" value="1"/>
</dbReference>
<accession>A0A199UAE8</accession>
<dbReference type="Pfam" id="PF03330">
    <property type="entry name" value="DPBB_1"/>
    <property type="match status" value="1"/>
</dbReference>
<feature type="chain" id="PRO_5015212246" description="Expansin" evidence="7">
    <location>
        <begin position="21"/>
        <end position="279"/>
    </location>
</feature>
<evidence type="ECO:0000259" key="9">
    <source>
        <dbReference type="PROSITE" id="PS50843"/>
    </source>
</evidence>
<dbReference type="InterPro" id="IPR036749">
    <property type="entry name" value="Expansin_CBD_sf"/>
</dbReference>
<evidence type="ECO:0000256" key="2">
    <source>
        <dbReference type="ARBA" id="ARBA00022512"/>
    </source>
</evidence>
<dbReference type="PROSITE" id="PS50842">
    <property type="entry name" value="EXPANSIN_EG45"/>
    <property type="match status" value="1"/>
</dbReference>
<reference evidence="10" key="1">
    <citation type="submission" date="2016-02" db="EMBL/GenBank/DDBJ databases">
        <title>WGS assembly of Manihot esculenta.</title>
        <authorList>
            <person name="Bredeson J.V."/>
            <person name="Prochnik S.E."/>
            <person name="Lyons J.B."/>
            <person name="Schmutz J."/>
            <person name="Grimwood J."/>
            <person name="Vrebalov J."/>
            <person name="Bart R.S."/>
            <person name="Amuge T."/>
            <person name="Ferguson M.E."/>
            <person name="Green R."/>
            <person name="Putnam N."/>
            <person name="Stites J."/>
            <person name="Rounsley S."/>
            <person name="Rokhsar D.S."/>
        </authorList>
    </citation>
    <scope>NUCLEOTIDE SEQUENCE [LARGE SCALE GENOMIC DNA]</scope>
    <source>
        <tissue evidence="10">Leaf</tissue>
    </source>
</reference>